<dbReference type="PANTHER" id="PTHR10434:SF9">
    <property type="entry name" value="PHOSPHOLIPID_GLYCEROL ACYLTRANSFERASE DOMAIN-CONTAINING PROTEIN"/>
    <property type="match status" value="1"/>
</dbReference>
<dbReference type="GO" id="GO:0003841">
    <property type="term" value="F:1-acylglycerol-3-phosphate O-acyltransferase activity"/>
    <property type="evidence" value="ECO:0007669"/>
    <property type="project" value="TreeGrafter"/>
</dbReference>
<feature type="domain" description="Phospholipid/glycerol acyltransferase" evidence="4">
    <location>
        <begin position="1"/>
        <end position="110"/>
    </location>
</feature>
<dbReference type="GO" id="GO:0006654">
    <property type="term" value="P:phosphatidic acid biosynthetic process"/>
    <property type="evidence" value="ECO:0007669"/>
    <property type="project" value="TreeGrafter"/>
</dbReference>
<organism evidence="5 6">
    <name type="scientific">Candidatus Geothrix skivensis</name>
    <dbReference type="NCBI Taxonomy" id="2954439"/>
    <lineage>
        <taxon>Bacteria</taxon>
        <taxon>Pseudomonadati</taxon>
        <taxon>Acidobacteriota</taxon>
        <taxon>Holophagae</taxon>
        <taxon>Holophagales</taxon>
        <taxon>Holophagaceae</taxon>
        <taxon>Geothrix</taxon>
    </lineage>
</organism>
<comment type="pathway">
    <text evidence="1">Lipid metabolism.</text>
</comment>
<dbReference type="PANTHER" id="PTHR10434">
    <property type="entry name" value="1-ACYL-SN-GLYCEROL-3-PHOSPHATE ACYLTRANSFERASE"/>
    <property type="match status" value="1"/>
</dbReference>
<evidence type="ECO:0000256" key="1">
    <source>
        <dbReference type="ARBA" id="ARBA00005189"/>
    </source>
</evidence>
<dbReference type="AlphaFoldDB" id="A0A9D7SE09"/>
<accession>A0A9D7SE09</accession>
<evidence type="ECO:0000259" key="4">
    <source>
        <dbReference type="SMART" id="SM00563"/>
    </source>
</evidence>
<evidence type="ECO:0000256" key="2">
    <source>
        <dbReference type="ARBA" id="ARBA00022679"/>
    </source>
</evidence>
<dbReference type="Proteomes" id="UP000886657">
    <property type="component" value="Unassembled WGS sequence"/>
</dbReference>
<dbReference type="InterPro" id="IPR002123">
    <property type="entry name" value="Plipid/glycerol_acylTrfase"/>
</dbReference>
<evidence type="ECO:0000256" key="3">
    <source>
        <dbReference type="ARBA" id="ARBA00023315"/>
    </source>
</evidence>
<dbReference type="SUPFAM" id="SSF69593">
    <property type="entry name" value="Glycerol-3-phosphate (1)-acyltransferase"/>
    <property type="match status" value="1"/>
</dbReference>
<dbReference type="EMBL" id="JADKIO010000004">
    <property type="protein sequence ID" value="MBK9795111.1"/>
    <property type="molecule type" value="Genomic_DNA"/>
</dbReference>
<evidence type="ECO:0000313" key="5">
    <source>
        <dbReference type="EMBL" id="MBK9795111.1"/>
    </source>
</evidence>
<name>A0A9D7SE09_9BACT</name>
<sequence length="152" mass="16683">MAPHTSNWDFPLGVALVFTLELRASWLGKHTLFDTPLKGFFRWLGGIPVNRSASHGVVGDCVRAFEAAPALLLGLAPEGTRKGVSRWKSGFHAIAVGAGVPILPVAFDYREHVIHLLPLYRPSGSLEEDLPRIQALFSRVHGLRERPGEEGR</sequence>
<reference evidence="5" key="1">
    <citation type="submission" date="2020-10" db="EMBL/GenBank/DDBJ databases">
        <title>Connecting structure to function with the recovery of over 1000 high-quality activated sludge metagenome-assembled genomes encoding full-length rRNA genes using long-read sequencing.</title>
        <authorList>
            <person name="Singleton C.M."/>
            <person name="Petriglieri F."/>
            <person name="Kristensen J.M."/>
            <person name="Kirkegaard R.H."/>
            <person name="Michaelsen T.Y."/>
            <person name="Andersen M.H."/>
            <person name="Karst S.M."/>
            <person name="Dueholm M.S."/>
            <person name="Nielsen P.H."/>
            <person name="Albertsen M."/>
        </authorList>
    </citation>
    <scope>NUCLEOTIDE SEQUENCE</scope>
    <source>
        <strain evidence="5">Skiv_18-Q3-R9-52_MAXAC.067</strain>
    </source>
</reference>
<proteinExistence type="predicted"/>
<dbReference type="Pfam" id="PF01553">
    <property type="entry name" value="Acyltransferase"/>
    <property type="match status" value="1"/>
</dbReference>
<comment type="caution">
    <text evidence="5">The sequence shown here is derived from an EMBL/GenBank/DDBJ whole genome shotgun (WGS) entry which is preliminary data.</text>
</comment>
<evidence type="ECO:0000313" key="6">
    <source>
        <dbReference type="Proteomes" id="UP000886657"/>
    </source>
</evidence>
<dbReference type="SMART" id="SM00563">
    <property type="entry name" value="PlsC"/>
    <property type="match status" value="1"/>
</dbReference>
<gene>
    <name evidence="5" type="ORF">IPP58_01195</name>
</gene>
<keyword evidence="3 5" id="KW-0012">Acyltransferase</keyword>
<keyword evidence="2" id="KW-0808">Transferase</keyword>
<protein>
    <submittedName>
        <fullName evidence="5">1-acyl-sn-glycerol-3-phosphate acyltransferase</fullName>
    </submittedName>
</protein>